<evidence type="ECO:0000256" key="1">
    <source>
        <dbReference type="SAM" id="Phobius"/>
    </source>
</evidence>
<keyword evidence="1" id="KW-1133">Transmembrane helix</keyword>
<sequence length="148" mass="15981">MKNGHEEGRILILSLGFAVLILLVIFGAASVASLYLQQKQLVAAADTLATGATRGISTNSYYVGATSGRPVLAVQKAKQRVREQAVSEFRQRERLASPRVVRVSLPEPELARVELTARGELRFLPPALSQIAPTVQLRAVSTARMASD</sequence>
<organism evidence="2 3">
    <name type="scientific">Winkia neuii</name>
    <dbReference type="NCBI Taxonomy" id="33007"/>
    <lineage>
        <taxon>Bacteria</taxon>
        <taxon>Bacillati</taxon>
        <taxon>Actinomycetota</taxon>
        <taxon>Actinomycetes</taxon>
        <taxon>Actinomycetales</taxon>
        <taxon>Actinomycetaceae</taxon>
        <taxon>Winkia</taxon>
    </lineage>
</organism>
<feature type="transmembrane region" description="Helical" evidence="1">
    <location>
        <begin position="12"/>
        <end position="36"/>
    </location>
</feature>
<keyword evidence="1" id="KW-0472">Membrane</keyword>
<dbReference type="STRING" id="33007.HMPREF3198_00565"/>
<keyword evidence="1" id="KW-0812">Transmembrane</keyword>
<proteinExistence type="predicted"/>
<accession>A0A2I1ILY0</accession>
<keyword evidence="3" id="KW-1185">Reference proteome</keyword>
<comment type="caution">
    <text evidence="2">The sequence shown here is derived from an EMBL/GenBank/DDBJ whole genome shotgun (WGS) entry which is preliminary data.</text>
</comment>
<name>A0A2I1ILY0_9ACTO</name>
<evidence type="ECO:0000313" key="2">
    <source>
        <dbReference type="EMBL" id="PKY72138.1"/>
    </source>
</evidence>
<dbReference type="GeneID" id="35867536"/>
<reference evidence="2 3" key="1">
    <citation type="submission" date="2017-12" db="EMBL/GenBank/DDBJ databases">
        <title>Phylogenetic diversity of female urinary microbiome.</title>
        <authorList>
            <person name="Thomas-White K."/>
            <person name="Wolfe A.J."/>
        </authorList>
    </citation>
    <scope>NUCLEOTIDE SEQUENCE [LARGE SCALE GENOMIC DNA]</scope>
    <source>
        <strain evidence="2 3">UMB0402</strain>
    </source>
</reference>
<dbReference type="AlphaFoldDB" id="A0A2I1ILY0"/>
<dbReference type="RefSeq" id="WP_024331238.1">
    <property type="nucleotide sequence ID" value="NZ_JASOXK010000003.1"/>
</dbReference>
<evidence type="ECO:0000313" key="3">
    <source>
        <dbReference type="Proteomes" id="UP000235122"/>
    </source>
</evidence>
<gene>
    <name evidence="2" type="ORF">CYJ19_08020</name>
</gene>
<dbReference type="Proteomes" id="UP000235122">
    <property type="component" value="Unassembled WGS sequence"/>
</dbReference>
<dbReference type="EMBL" id="PKKO01000004">
    <property type="protein sequence ID" value="PKY72138.1"/>
    <property type="molecule type" value="Genomic_DNA"/>
</dbReference>
<protein>
    <submittedName>
        <fullName evidence="2">Uncharacterized protein</fullName>
    </submittedName>
</protein>